<dbReference type="NCBIfam" id="TIGR01560">
    <property type="entry name" value="put_DNA_pack"/>
    <property type="match status" value="2"/>
</dbReference>
<dbReference type="InterPro" id="IPR021146">
    <property type="entry name" value="Phage_gp6-like_head-tail"/>
</dbReference>
<dbReference type="Proteomes" id="UP001597101">
    <property type="component" value="Unassembled WGS sequence"/>
</dbReference>
<dbReference type="InterPro" id="IPR011738">
    <property type="entry name" value="Phage_CHP"/>
</dbReference>
<dbReference type="NCBIfam" id="TIGR02215">
    <property type="entry name" value="phage_chp_gp8"/>
    <property type="match status" value="1"/>
</dbReference>
<dbReference type="Gene3D" id="1.10.3230.30">
    <property type="entry name" value="Phage gp6-like head-tail connector protein"/>
    <property type="match status" value="1"/>
</dbReference>
<accession>A0ABW3FGG4</accession>
<keyword evidence="2" id="KW-1185">Reference proteome</keyword>
<comment type="caution">
    <text evidence="1">The sequence shown here is derived from an EMBL/GenBank/DDBJ whole genome shotgun (WGS) entry which is preliminary data.</text>
</comment>
<dbReference type="Pfam" id="PF05135">
    <property type="entry name" value="Phage_connect_1"/>
    <property type="match status" value="1"/>
</dbReference>
<dbReference type="CDD" id="cd08054">
    <property type="entry name" value="gp6"/>
    <property type="match status" value="1"/>
</dbReference>
<organism evidence="1 2">
    <name type="scientific">Pseudahrensia aquimaris</name>
    <dbReference type="NCBI Taxonomy" id="744461"/>
    <lineage>
        <taxon>Bacteria</taxon>
        <taxon>Pseudomonadati</taxon>
        <taxon>Pseudomonadota</taxon>
        <taxon>Alphaproteobacteria</taxon>
        <taxon>Hyphomicrobiales</taxon>
        <taxon>Ahrensiaceae</taxon>
        <taxon>Pseudahrensia</taxon>
    </lineage>
</organism>
<evidence type="ECO:0000313" key="2">
    <source>
        <dbReference type="Proteomes" id="UP001597101"/>
    </source>
</evidence>
<dbReference type="EMBL" id="JBHTJV010000003">
    <property type="protein sequence ID" value="MFD0915869.1"/>
    <property type="molecule type" value="Genomic_DNA"/>
</dbReference>
<name>A0ABW3FGG4_9HYPH</name>
<dbReference type="InterPro" id="IPR006450">
    <property type="entry name" value="Phage_HK97_gp6-like"/>
</dbReference>
<protein>
    <submittedName>
        <fullName evidence="1">Head-tail connector protein</fullName>
    </submittedName>
</protein>
<dbReference type="RefSeq" id="WP_377211714.1">
    <property type="nucleotide sequence ID" value="NZ_JBHTJV010000003.1"/>
</dbReference>
<evidence type="ECO:0000313" key="1">
    <source>
        <dbReference type="EMBL" id="MFD0915869.1"/>
    </source>
</evidence>
<proteinExistence type="predicted"/>
<gene>
    <name evidence="1" type="ORF">ACFQ14_05565</name>
</gene>
<sequence>MTTALITPAALEPLTIAEIKTHLRIDHDHEDTLLAQTLEAARAYVEFASGTKLITQLWRQYENCFPSDRRVKLRIQPFQSVDTVTVFDHEGTPTILAPADYAVRRDGDAVIIEFAASLADDLAVNGLEVDCVFGFGDLGIDVPPALRRAILLLVAHWYEFRGAISPQDQPVSLPPGFDALMAPFNRVRL</sequence>
<reference evidence="2" key="1">
    <citation type="journal article" date="2019" name="Int. J. Syst. Evol. Microbiol.">
        <title>The Global Catalogue of Microorganisms (GCM) 10K type strain sequencing project: providing services to taxonomists for standard genome sequencing and annotation.</title>
        <authorList>
            <consortium name="The Broad Institute Genomics Platform"/>
            <consortium name="The Broad Institute Genome Sequencing Center for Infectious Disease"/>
            <person name="Wu L."/>
            <person name="Ma J."/>
        </authorList>
    </citation>
    <scope>NUCLEOTIDE SEQUENCE [LARGE SCALE GENOMIC DNA]</scope>
    <source>
        <strain evidence="2">CCUG 60023</strain>
    </source>
</reference>